<evidence type="ECO:0000313" key="3">
    <source>
        <dbReference type="EnsemblMetazoa" id="GMOY006528-PB"/>
    </source>
</evidence>
<dbReference type="Pfam" id="PF22990">
    <property type="entry name" value="ABHD16_N"/>
    <property type="match status" value="1"/>
</dbReference>
<dbReference type="SUPFAM" id="SSF53474">
    <property type="entry name" value="alpha/beta-Hydrolases"/>
    <property type="match status" value="1"/>
</dbReference>
<dbReference type="AlphaFoldDB" id="A0A1B0FZZ9"/>
<evidence type="ECO:0000313" key="4">
    <source>
        <dbReference type="Proteomes" id="UP000092444"/>
    </source>
</evidence>
<evidence type="ECO:0000259" key="1">
    <source>
        <dbReference type="Pfam" id="PF00561"/>
    </source>
</evidence>
<dbReference type="InterPro" id="IPR029058">
    <property type="entry name" value="AB_hydrolase_fold"/>
</dbReference>
<dbReference type="EMBL" id="CCAG010014067">
    <property type="status" value="NOT_ANNOTATED_CDS"/>
    <property type="molecule type" value="Genomic_DNA"/>
</dbReference>
<accession>A0A1B0FZZ9</accession>
<reference evidence="3" key="1">
    <citation type="submission" date="2020-05" db="UniProtKB">
        <authorList>
            <consortium name="EnsemblMetazoa"/>
        </authorList>
    </citation>
    <scope>IDENTIFICATION</scope>
    <source>
        <strain evidence="3">Yale</strain>
    </source>
</reference>
<dbReference type="GO" id="GO:0004620">
    <property type="term" value="F:phospholipase activity"/>
    <property type="evidence" value="ECO:0007669"/>
    <property type="project" value="TreeGrafter"/>
</dbReference>
<organism evidence="3 4">
    <name type="scientific">Glossina morsitans morsitans</name>
    <name type="common">Savannah tsetse fly</name>
    <dbReference type="NCBI Taxonomy" id="37546"/>
    <lineage>
        <taxon>Eukaryota</taxon>
        <taxon>Metazoa</taxon>
        <taxon>Ecdysozoa</taxon>
        <taxon>Arthropoda</taxon>
        <taxon>Hexapoda</taxon>
        <taxon>Insecta</taxon>
        <taxon>Pterygota</taxon>
        <taxon>Neoptera</taxon>
        <taxon>Endopterygota</taxon>
        <taxon>Diptera</taxon>
        <taxon>Brachycera</taxon>
        <taxon>Muscomorpha</taxon>
        <taxon>Hippoboscoidea</taxon>
        <taxon>Glossinidae</taxon>
        <taxon>Glossina</taxon>
    </lineage>
</organism>
<dbReference type="GO" id="GO:0012505">
    <property type="term" value="C:endomembrane system"/>
    <property type="evidence" value="ECO:0007669"/>
    <property type="project" value="TreeGrafter"/>
</dbReference>
<feature type="domain" description="Phosphatidylserine Lipase ABHD16 N-terminal" evidence="2">
    <location>
        <begin position="7"/>
        <end position="134"/>
    </location>
</feature>
<dbReference type="PANTHER" id="PTHR12277">
    <property type="entry name" value="ALPHA/BETA HYDROLASE DOMAIN-CONTAINING PROTEIN"/>
    <property type="match status" value="1"/>
</dbReference>
<feature type="domain" description="AB hydrolase-1" evidence="1">
    <location>
        <begin position="254"/>
        <end position="398"/>
    </location>
</feature>
<dbReference type="GO" id="GO:0006660">
    <property type="term" value="P:phosphatidylserine catabolic process"/>
    <property type="evidence" value="ECO:0007669"/>
    <property type="project" value="TreeGrafter"/>
</dbReference>
<dbReference type="PhylomeDB" id="A0A1B0FZZ9"/>
<proteinExistence type="predicted"/>
<protein>
    <recommendedName>
        <fullName evidence="5">AB hydrolase-1 domain-containing protein</fullName>
    </recommendedName>
</protein>
<dbReference type="Gene3D" id="3.40.50.1820">
    <property type="entry name" value="alpha/beta hydrolase"/>
    <property type="match status" value="1"/>
</dbReference>
<evidence type="ECO:0000259" key="2">
    <source>
        <dbReference type="Pfam" id="PF22990"/>
    </source>
</evidence>
<dbReference type="Pfam" id="PF00561">
    <property type="entry name" value="Abhydrolase_1"/>
    <property type="match status" value="1"/>
</dbReference>
<dbReference type="PANTHER" id="PTHR12277:SF72">
    <property type="entry name" value="BAT5L PROTEIN"/>
    <property type="match status" value="1"/>
</dbReference>
<dbReference type="EnsemblMetazoa" id="GMOY006528-RB">
    <property type="protein sequence ID" value="GMOY006528-PB"/>
    <property type="gene ID" value="GMOY006528"/>
</dbReference>
<name>A0A1B0FZZ9_GLOMM</name>
<sequence length="630" mass="72263">MTFKASKLYEPIGLEKFGDQIISTVGKANNDNKLTSLNKFPTLQLNLMWNISFYTSPLLVTFLYRRGYFVMESISTITKISTSIGLIVMVSMIMRGMGRSQSPSYARMIKAMELLKSPNTEEEGKRALRLFDFEFDYWKVDFDVKNIQSDEKKGKGVVLKKVGRHFRWTTFPCEIIAYLAIQTFGIRMMYPGSVKLLQSYMRPMLVTGRGKLIEEENARRFKVRTLDANEIDTIFVDNRYRNVNGKILVICSEGNAGFYEIGIMATPLSLKYSVLGWNHPGFEGSTGKPFPDQDKNAVEAVVKFAIYHLGFSVNDILLYGWSIGGYSSLWAATCYPDVKGVVLDATFDDVLYLAQSRMPQSLSGIVRIAIRDYCNLHNTELAQKYNGPINLIRRTEDEIIAEDNNIETNRGNFLALSILKYRYPYIFQTPQINRCKKQLSKPLENRIFATPEDDLCMSRLVTYVSDQGKKFPLAIGEDYNEEVRNEMAEFLWCFSSQKLKTAKEFKEHCDENQLLLQLARLYVTSPEGIVLLLSTRSLRNTCKEVAGVLTHINDTLANSEPPPPDNLYMKLYRALDYFNHFICYYNGKAKAKHITEYHDCLRELREDIIECEGPPDWFEKSNEAVVCQLI</sequence>
<dbReference type="VEuPathDB" id="VectorBase:GMOY006528"/>
<keyword evidence="4" id="KW-1185">Reference proteome</keyword>
<evidence type="ECO:0008006" key="5">
    <source>
        <dbReference type="Google" id="ProtNLM"/>
    </source>
</evidence>
<dbReference type="GO" id="GO:0047372">
    <property type="term" value="F:monoacylglycerol lipase activity"/>
    <property type="evidence" value="ECO:0007669"/>
    <property type="project" value="TreeGrafter"/>
</dbReference>
<dbReference type="Proteomes" id="UP000092444">
    <property type="component" value="Unassembled WGS sequence"/>
</dbReference>
<dbReference type="InterPro" id="IPR054518">
    <property type="entry name" value="ABHD16_N"/>
</dbReference>
<dbReference type="GO" id="GO:0052651">
    <property type="term" value="P:monoacylglycerol catabolic process"/>
    <property type="evidence" value="ECO:0007669"/>
    <property type="project" value="TreeGrafter"/>
</dbReference>
<dbReference type="InterPro" id="IPR000073">
    <property type="entry name" value="AB_hydrolase_1"/>
</dbReference>